<name>A0A2T2WQN4_9FIRM</name>
<dbReference type="InterPro" id="IPR036291">
    <property type="entry name" value="NAD(P)-bd_dom_sf"/>
</dbReference>
<dbReference type="GO" id="GO:0006633">
    <property type="term" value="P:fatty acid biosynthetic process"/>
    <property type="evidence" value="ECO:0007669"/>
    <property type="project" value="TreeGrafter"/>
</dbReference>
<dbReference type="PRINTS" id="PR00081">
    <property type="entry name" value="GDHRDH"/>
</dbReference>
<dbReference type="InterPro" id="IPR002347">
    <property type="entry name" value="SDR_fam"/>
</dbReference>
<keyword evidence="2" id="KW-0560">Oxidoreductase</keyword>
<reference evidence="3 4" key="1">
    <citation type="journal article" date="2014" name="BMC Genomics">
        <title>Comparison of environmental and isolate Sulfobacillus genomes reveals diverse carbon, sulfur, nitrogen, and hydrogen metabolisms.</title>
        <authorList>
            <person name="Justice N.B."/>
            <person name="Norman A."/>
            <person name="Brown C.T."/>
            <person name="Singh A."/>
            <person name="Thomas B.C."/>
            <person name="Banfield J.F."/>
        </authorList>
    </citation>
    <scope>NUCLEOTIDE SEQUENCE [LARGE SCALE GENOMIC DNA]</scope>
    <source>
        <strain evidence="3">AMDSBA1</strain>
    </source>
</reference>
<evidence type="ECO:0000256" key="1">
    <source>
        <dbReference type="ARBA" id="ARBA00006484"/>
    </source>
</evidence>
<dbReference type="SUPFAM" id="SSF51735">
    <property type="entry name" value="NAD(P)-binding Rossmann-fold domains"/>
    <property type="match status" value="1"/>
</dbReference>
<dbReference type="GO" id="GO:0048038">
    <property type="term" value="F:quinone binding"/>
    <property type="evidence" value="ECO:0007669"/>
    <property type="project" value="TreeGrafter"/>
</dbReference>
<evidence type="ECO:0000313" key="4">
    <source>
        <dbReference type="Proteomes" id="UP000242699"/>
    </source>
</evidence>
<dbReference type="EMBL" id="PXYT01000074">
    <property type="protein sequence ID" value="PSR24544.1"/>
    <property type="molecule type" value="Genomic_DNA"/>
</dbReference>
<gene>
    <name evidence="3" type="ORF">C7B43_18760</name>
</gene>
<dbReference type="Proteomes" id="UP000242699">
    <property type="component" value="Unassembled WGS sequence"/>
</dbReference>
<organism evidence="3 4">
    <name type="scientific">Sulfobacillus benefaciens</name>
    <dbReference type="NCBI Taxonomy" id="453960"/>
    <lineage>
        <taxon>Bacteria</taxon>
        <taxon>Bacillati</taxon>
        <taxon>Bacillota</taxon>
        <taxon>Clostridia</taxon>
        <taxon>Eubacteriales</taxon>
        <taxon>Clostridiales Family XVII. Incertae Sedis</taxon>
        <taxon>Sulfobacillus</taxon>
    </lineage>
</organism>
<evidence type="ECO:0008006" key="5">
    <source>
        <dbReference type="Google" id="ProtNLM"/>
    </source>
</evidence>
<dbReference type="CDD" id="cd05233">
    <property type="entry name" value="SDR_c"/>
    <property type="match status" value="1"/>
</dbReference>
<evidence type="ECO:0000313" key="3">
    <source>
        <dbReference type="EMBL" id="PSR24544.1"/>
    </source>
</evidence>
<dbReference type="PANTHER" id="PTHR42760:SF133">
    <property type="entry name" value="3-OXOACYL-[ACYL-CARRIER-PROTEIN] REDUCTASE"/>
    <property type="match status" value="1"/>
</dbReference>
<accession>A0A2T2WQN4</accession>
<proteinExistence type="inferred from homology"/>
<comment type="caution">
    <text evidence="3">The sequence shown here is derived from an EMBL/GenBank/DDBJ whole genome shotgun (WGS) entry which is preliminary data.</text>
</comment>
<dbReference type="Pfam" id="PF13561">
    <property type="entry name" value="adh_short_C2"/>
    <property type="match status" value="1"/>
</dbReference>
<evidence type="ECO:0000256" key="2">
    <source>
        <dbReference type="ARBA" id="ARBA00023002"/>
    </source>
</evidence>
<protein>
    <recommendedName>
        <fullName evidence="5">NAD(P)-dependent oxidoreductase</fullName>
    </recommendedName>
</protein>
<dbReference type="AlphaFoldDB" id="A0A2T2WQN4"/>
<dbReference type="PANTHER" id="PTHR42760">
    <property type="entry name" value="SHORT-CHAIN DEHYDROGENASES/REDUCTASES FAMILY MEMBER"/>
    <property type="match status" value="1"/>
</dbReference>
<sequence>MIKKSEVVRVEAWVVGGTSGIGAAIVEGLQERGIQPLVISNDARVGQQLGQKGIVFECMDLSASGVEIAQQTISLLGQYGLPTYLFMSAGLTREQAATETSPEDWLTLANVNLLSVAQMCNVVTKAWLNERDFEAWRRHVVILGSVNAMRPLSSQGAYSVMKAGLHAYAKCLSNDVAGGKIRVNVVAPGAIWTPMNESLFLNDIDGSEKRRVIESSLIERWGHAREIADVALWVALDSPAFLTGSELVVDGGHVVKR</sequence>
<dbReference type="Gene3D" id="3.40.50.720">
    <property type="entry name" value="NAD(P)-binding Rossmann-like Domain"/>
    <property type="match status" value="1"/>
</dbReference>
<comment type="similarity">
    <text evidence="1">Belongs to the short-chain dehydrogenases/reductases (SDR) family.</text>
</comment>
<dbReference type="GO" id="GO:0016616">
    <property type="term" value="F:oxidoreductase activity, acting on the CH-OH group of donors, NAD or NADP as acceptor"/>
    <property type="evidence" value="ECO:0007669"/>
    <property type="project" value="TreeGrafter"/>
</dbReference>